<dbReference type="STRING" id="430453.SAMN04487962_101532"/>
<accession>A0A1H9Z9U2</accession>
<dbReference type="Pfam" id="PF07715">
    <property type="entry name" value="Plug"/>
    <property type="match status" value="1"/>
</dbReference>
<evidence type="ECO:0000256" key="2">
    <source>
        <dbReference type="ARBA" id="ARBA00022448"/>
    </source>
</evidence>
<dbReference type="RefSeq" id="WP_091848642.1">
    <property type="nucleotide sequence ID" value="NZ_FOHZ01000001.1"/>
</dbReference>
<keyword evidence="3 12" id="KW-1134">Transmembrane beta strand</keyword>
<evidence type="ECO:0000256" key="11">
    <source>
        <dbReference type="ARBA" id="ARBA00023237"/>
    </source>
</evidence>
<keyword evidence="5 12" id="KW-0812">Transmembrane</keyword>
<dbReference type="GO" id="GO:0009279">
    <property type="term" value="C:cell outer membrane"/>
    <property type="evidence" value="ECO:0007669"/>
    <property type="project" value="UniProtKB-SubCell"/>
</dbReference>
<evidence type="ECO:0000259" key="14">
    <source>
        <dbReference type="Pfam" id="PF00593"/>
    </source>
</evidence>
<keyword evidence="11 12" id="KW-0998">Cell outer membrane</keyword>
<evidence type="ECO:0000256" key="6">
    <source>
        <dbReference type="ARBA" id="ARBA00022729"/>
    </source>
</evidence>
<dbReference type="Proteomes" id="UP000198762">
    <property type="component" value="Unassembled WGS sequence"/>
</dbReference>
<keyword evidence="7" id="KW-0408">Iron</keyword>
<dbReference type="SUPFAM" id="SSF56935">
    <property type="entry name" value="Porins"/>
    <property type="match status" value="1"/>
</dbReference>
<keyword evidence="17" id="KW-1185">Reference proteome</keyword>
<evidence type="ECO:0000256" key="12">
    <source>
        <dbReference type="PROSITE-ProRule" id="PRU01360"/>
    </source>
</evidence>
<dbReference type="PROSITE" id="PS52016">
    <property type="entry name" value="TONB_DEPENDENT_REC_3"/>
    <property type="match status" value="1"/>
</dbReference>
<keyword evidence="2 12" id="KW-0813">Transport</keyword>
<dbReference type="OrthoDB" id="9760620at2"/>
<evidence type="ECO:0000256" key="3">
    <source>
        <dbReference type="ARBA" id="ARBA00022452"/>
    </source>
</evidence>
<evidence type="ECO:0000256" key="4">
    <source>
        <dbReference type="ARBA" id="ARBA00022496"/>
    </source>
</evidence>
<dbReference type="PANTHER" id="PTHR32552:SF68">
    <property type="entry name" value="FERRICHROME OUTER MEMBRANE TRANSPORTER_PHAGE RECEPTOR"/>
    <property type="match status" value="1"/>
</dbReference>
<evidence type="ECO:0000256" key="1">
    <source>
        <dbReference type="ARBA" id="ARBA00004571"/>
    </source>
</evidence>
<evidence type="ECO:0000256" key="10">
    <source>
        <dbReference type="ARBA" id="ARBA00023136"/>
    </source>
</evidence>
<dbReference type="AlphaFoldDB" id="A0A1H9Z9U2"/>
<dbReference type="EMBL" id="FOHZ01000001">
    <property type="protein sequence ID" value="SES78329.1"/>
    <property type="molecule type" value="Genomic_DNA"/>
</dbReference>
<evidence type="ECO:0000256" key="9">
    <source>
        <dbReference type="ARBA" id="ARBA00023077"/>
    </source>
</evidence>
<keyword evidence="8" id="KW-0406">Ion transport</keyword>
<keyword evidence="9 13" id="KW-0798">TonB box</keyword>
<protein>
    <submittedName>
        <fullName evidence="16">Iron complex outermembrane recepter protein</fullName>
    </submittedName>
</protein>
<comment type="subcellular location">
    <subcellularLocation>
        <location evidence="1 12">Cell outer membrane</location>
        <topology evidence="1 12">Multi-pass membrane protein</topology>
    </subcellularLocation>
</comment>
<dbReference type="InterPro" id="IPR036942">
    <property type="entry name" value="Beta-barrel_TonB_sf"/>
</dbReference>
<dbReference type="GO" id="GO:0015344">
    <property type="term" value="F:siderophore uptake transmembrane transporter activity"/>
    <property type="evidence" value="ECO:0007669"/>
    <property type="project" value="TreeGrafter"/>
</dbReference>
<evidence type="ECO:0000256" key="8">
    <source>
        <dbReference type="ARBA" id="ARBA00023065"/>
    </source>
</evidence>
<evidence type="ECO:0000256" key="13">
    <source>
        <dbReference type="RuleBase" id="RU003357"/>
    </source>
</evidence>
<dbReference type="PANTHER" id="PTHR32552">
    <property type="entry name" value="FERRICHROME IRON RECEPTOR-RELATED"/>
    <property type="match status" value="1"/>
</dbReference>
<dbReference type="Gene3D" id="2.40.170.20">
    <property type="entry name" value="TonB-dependent receptor, beta-barrel domain"/>
    <property type="match status" value="1"/>
</dbReference>
<dbReference type="InterPro" id="IPR000531">
    <property type="entry name" value="Beta-barrel_TonB"/>
</dbReference>
<keyword evidence="6" id="KW-0732">Signal</keyword>
<comment type="similarity">
    <text evidence="12 13">Belongs to the TonB-dependent receptor family.</text>
</comment>
<evidence type="ECO:0000313" key="16">
    <source>
        <dbReference type="EMBL" id="SES78329.1"/>
    </source>
</evidence>
<keyword evidence="10 12" id="KW-0472">Membrane</keyword>
<feature type="domain" description="TonB-dependent receptor-like beta-barrel" evidence="14">
    <location>
        <begin position="295"/>
        <end position="667"/>
    </location>
</feature>
<dbReference type="Gene3D" id="2.170.130.10">
    <property type="entry name" value="TonB-dependent receptor, plug domain"/>
    <property type="match status" value="1"/>
</dbReference>
<dbReference type="InterPro" id="IPR037066">
    <property type="entry name" value="Plug_dom_sf"/>
</dbReference>
<dbReference type="InterPro" id="IPR012910">
    <property type="entry name" value="Plug_dom"/>
</dbReference>
<dbReference type="CDD" id="cd01347">
    <property type="entry name" value="ligand_gated_channel"/>
    <property type="match status" value="1"/>
</dbReference>
<proteinExistence type="inferred from homology"/>
<evidence type="ECO:0000313" key="17">
    <source>
        <dbReference type="Proteomes" id="UP000198762"/>
    </source>
</evidence>
<evidence type="ECO:0000256" key="7">
    <source>
        <dbReference type="ARBA" id="ARBA00023004"/>
    </source>
</evidence>
<organism evidence="16 17">
    <name type="scientific">Marinobacter segnicrescens</name>
    <dbReference type="NCBI Taxonomy" id="430453"/>
    <lineage>
        <taxon>Bacteria</taxon>
        <taxon>Pseudomonadati</taxon>
        <taxon>Pseudomonadota</taxon>
        <taxon>Gammaproteobacteria</taxon>
        <taxon>Pseudomonadales</taxon>
        <taxon>Marinobacteraceae</taxon>
        <taxon>Marinobacter</taxon>
    </lineage>
</organism>
<keyword evidence="4" id="KW-0410">Iron transport</keyword>
<gene>
    <name evidence="16" type="ORF">SAMN04487962_101532</name>
</gene>
<reference evidence="17" key="1">
    <citation type="submission" date="2016-10" db="EMBL/GenBank/DDBJ databases">
        <authorList>
            <person name="Varghese N."/>
            <person name="Submissions S."/>
        </authorList>
    </citation>
    <scope>NUCLEOTIDE SEQUENCE [LARGE SCALE GENOMIC DNA]</scope>
    <source>
        <strain evidence="17">CGMCC 1.6489</strain>
    </source>
</reference>
<evidence type="ECO:0000256" key="5">
    <source>
        <dbReference type="ARBA" id="ARBA00022692"/>
    </source>
</evidence>
<dbReference type="Pfam" id="PF00593">
    <property type="entry name" value="TonB_dep_Rec_b-barrel"/>
    <property type="match status" value="1"/>
</dbReference>
<evidence type="ECO:0000259" key="15">
    <source>
        <dbReference type="Pfam" id="PF07715"/>
    </source>
</evidence>
<feature type="domain" description="TonB-dependent receptor plug" evidence="15">
    <location>
        <begin position="63"/>
        <end position="174"/>
    </location>
</feature>
<name>A0A1H9Z9U2_9GAMM</name>
<sequence length="702" mass="77455">MTIKSRLIIKNDLRAFFLIGAGVVFPGLAIAQQAVPEGQATTATTGQNRPAILVTAPRMSRSLQDTPAAVSAVTRDQIQQGQQGLQLDESLVIVPGLFLQNHNNFAQGQRIASRGFGARAPFGIRGIHVRVDGIPYTLPDGQAQVDAIDLDSAERIEVIRGPASVLYGNAAGGVIDVTTADGSQRRDRADIGLQGGSDGYRKLSASLGGENGRWRHNLSFSALDFEGQREQSEVEKRLFNGQVGYQIDEDRTLSALVNVLDMPLAEDPGGLTLEEVEEDRDQAAPMSDLLDAGQEVEQQLVGLHYQDRNLGGGDLNLRAFASWRDFEQQLPFPGSSRIRYDRFYYGGGADYRRGLQLWDLPTTVMVGTEVGRQEDDRSRFAVNTDREITARTGDEQQDATATGVFALADMDLNDRLTVSAGVRHDWVRLSIDDRFLADGVDNSGSRTFREWNGSLGALYRLSSAHSLYANVATAFETPTFTEFARPDGQGGFNSDVEPQRAISRELGLRGYLSMGIEYDLSVFRIDVDDELLPFEAIDGRTYYQNAGQTSRQGAELALDWYMTPAWRWHSALTMASYRFEDFETETSDFSGLRMPGLPRHQWNNRLTWSGLGDTFASIEGLYSGDFYADNANTVEVDSSWVMNLRAGTGWQLGGDRTLKVHAGIRNLLEEEYYANVRINANGGRYYEPAPGLTFHGGVELAF</sequence>
<dbReference type="InterPro" id="IPR039426">
    <property type="entry name" value="TonB-dep_rcpt-like"/>
</dbReference>